<evidence type="ECO:0000313" key="3">
    <source>
        <dbReference type="Proteomes" id="UP001193680"/>
    </source>
</evidence>
<reference evidence="2 3" key="1">
    <citation type="submission" date="2020-11" db="EMBL/GenBank/DDBJ databases">
        <title>Sulfur oxidizing isolate from Hospital Hole Sinkhole.</title>
        <authorList>
            <person name="Scott K.M."/>
        </authorList>
    </citation>
    <scope>NUCLEOTIDE SEQUENCE [LARGE SCALE GENOMIC DNA]</scope>
    <source>
        <strain evidence="2 3">HH1</strain>
    </source>
</reference>
<accession>A0ABS0C189</accession>
<dbReference type="EMBL" id="JACBGI020000011">
    <property type="protein sequence ID" value="MBF6058097.1"/>
    <property type="molecule type" value="Genomic_DNA"/>
</dbReference>
<evidence type="ECO:0000256" key="1">
    <source>
        <dbReference type="SAM" id="MobiDB-lite"/>
    </source>
</evidence>
<organism evidence="2 3">
    <name type="scientific">Thiomicrorhabdus heinhorstiae</name>
    <dbReference type="NCBI Taxonomy" id="2748010"/>
    <lineage>
        <taxon>Bacteria</taxon>
        <taxon>Pseudomonadati</taxon>
        <taxon>Pseudomonadota</taxon>
        <taxon>Gammaproteobacteria</taxon>
        <taxon>Thiotrichales</taxon>
        <taxon>Piscirickettsiaceae</taxon>
        <taxon>Thiomicrorhabdus</taxon>
    </lineage>
</organism>
<protein>
    <submittedName>
        <fullName evidence="2">Uncharacterized protein</fullName>
    </submittedName>
</protein>
<gene>
    <name evidence="2" type="ORF">H8792_007055</name>
</gene>
<keyword evidence="3" id="KW-1185">Reference proteome</keyword>
<name>A0ABS0C189_9GAMM</name>
<dbReference type="Proteomes" id="UP001193680">
    <property type="component" value="Unassembled WGS sequence"/>
</dbReference>
<comment type="caution">
    <text evidence="2">The sequence shown here is derived from an EMBL/GenBank/DDBJ whole genome shotgun (WGS) entry which is preliminary data.</text>
</comment>
<sequence length="199" mass="22519">MKSSFPLGQRSVYIPNLCFIIPLKPLRKTPNVSFFSVEGVVDSLAGVDLVLHGPGGKSPLIDGDDTWYWYMHTDQEDKLVVHQGKRLVELYSHKHGRVEKFEVTADAIYHDGKKIYEGSAILGWDPHVFHRVHSPEGSISTNYAARMEGFDIDTNFNIYRLNTETGEFETARLGALDQPKTETQETQDVQEETQKEHAA</sequence>
<feature type="region of interest" description="Disordered" evidence="1">
    <location>
        <begin position="175"/>
        <end position="199"/>
    </location>
</feature>
<proteinExistence type="predicted"/>
<dbReference type="RefSeq" id="WP_185978241.1">
    <property type="nucleotide sequence ID" value="NZ_JACBGI020000011.1"/>
</dbReference>
<evidence type="ECO:0000313" key="2">
    <source>
        <dbReference type="EMBL" id="MBF6058097.1"/>
    </source>
</evidence>